<feature type="domain" description="LysM" evidence="1">
    <location>
        <begin position="3"/>
        <end position="47"/>
    </location>
</feature>
<dbReference type="EMBL" id="CP017560">
    <property type="protein sequence ID" value="AOV08156.1"/>
    <property type="molecule type" value="Genomic_DNA"/>
</dbReference>
<name>A0A1D8JHH7_9BACL</name>
<organism evidence="2 3">
    <name type="scientific">Sporosarcina ureilytica</name>
    <dbReference type="NCBI Taxonomy" id="298596"/>
    <lineage>
        <taxon>Bacteria</taxon>
        <taxon>Bacillati</taxon>
        <taxon>Bacillota</taxon>
        <taxon>Bacilli</taxon>
        <taxon>Bacillales</taxon>
        <taxon>Caryophanaceae</taxon>
        <taxon>Sporosarcina</taxon>
    </lineage>
</organism>
<dbReference type="KEGG" id="surl:BI350_11815"/>
<dbReference type="CDD" id="cd00118">
    <property type="entry name" value="LysM"/>
    <property type="match status" value="3"/>
</dbReference>
<accession>A0A1D8JHH7</accession>
<evidence type="ECO:0000313" key="3">
    <source>
        <dbReference type="Proteomes" id="UP000185746"/>
    </source>
</evidence>
<feature type="domain" description="LysM" evidence="1">
    <location>
        <begin position="52"/>
        <end position="96"/>
    </location>
</feature>
<dbReference type="InterPro" id="IPR011042">
    <property type="entry name" value="6-blade_b-propeller_TolB-like"/>
</dbReference>
<keyword evidence="3" id="KW-1185">Reference proteome</keyword>
<dbReference type="InterPro" id="IPR011659">
    <property type="entry name" value="WD40"/>
</dbReference>
<dbReference type="GO" id="GO:0008932">
    <property type="term" value="F:lytic endotransglycosylase activity"/>
    <property type="evidence" value="ECO:0007669"/>
    <property type="project" value="TreeGrafter"/>
</dbReference>
<feature type="domain" description="LysM" evidence="1">
    <location>
        <begin position="101"/>
        <end position="150"/>
    </location>
</feature>
<reference evidence="2 3" key="1">
    <citation type="submission" date="2016-09" db="EMBL/GenBank/DDBJ databases">
        <title>Complete genome sequence of the Lysinibacillus sphaericus LMG 22257, a specie of Bacillus with ureolytic activity that can effectively biodeposit calcium carbonate.</title>
        <authorList>
            <person name="Yan W."/>
        </authorList>
    </citation>
    <scope>NUCLEOTIDE SEQUENCE [LARGE SCALE GENOMIC DNA]</scope>
    <source>
        <strain evidence="2 3">LMG 22257</strain>
    </source>
</reference>
<evidence type="ECO:0000313" key="2">
    <source>
        <dbReference type="EMBL" id="AOV08156.1"/>
    </source>
</evidence>
<dbReference type="Gene3D" id="3.10.350.10">
    <property type="entry name" value="LysM domain"/>
    <property type="match status" value="3"/>
</dbReference>
<sequence>MQYFYTVRTGDRLSKIAEQHNVLLANLIAANRIQNPDQLAAGEQLSIPASMHNYIVQSGDSVYQLAEKFGVSIATIAEENQLLSPYLLKVGQRLRIPPGVPYYTVQEGDTLEVIARRFNVRTKGITKISLIQELNQLATTAIKTGMRLKIPYAPIGESGFIAYTSRLEGGPDIWLYDVESGVNKRLTTDIGGSYSKPIWSMDSSKIAFVGKNQIIYIIYLESGLIGAIDQLAEGGDFTLNWSPDNETLAYTARGKIILYNTRTHESQQVNQPGASNVNWFPNGKELLFQAVDREGVHQLYRSSLTGTDREQITKNTEGPLHEVQLSKDGKYVLYTTPGVSISLIDVVEVASGKTFEVKGGPEAKNYFPTWASDSKQFAYSSTELKGQQYRSQIRTVRFDGKNDQIQALSNCYSTPVTWSPKHERIAYLSGCGEEYASEMWAVDIEKKFLVKLIDDNQIDALQWSPSAIADFTTAEFTSDVYEVNFQYPLGWRKVNEERYEGDDGFFQVSAISGSDNLEEVCQAEANQELLPYGSKPTILSSENPEVESCLILPSDDQPTDMKNQAAFIVKYPMPITIKDTTYNYFILWADKKHIKEISSTVMFLP</sequence>
<dbReference type="Proteomes" id="UP000185746">
    <property type="component" value="Chromosome"/>
</dbReference>
<dbReference type="RefSeq" id="WP_075528303.1">
    <property type="nucleotide sequence ID" value="NZ_CP017560.1"/>
</dbReference>
<dbReference type="Pfam" id="PF07676">
    <property type="entry name" value="PD40"/>
    <property type="match status" value="1"/>
</dbReference>
<dbReference type="PANTHER" id="PTHR33734">
    <property type="entry name" value="LYSM DOMAIN-CONTAINING GPI-ANCHORED PROTEIN 2"/>
    <property type="match status" value="1"/>
</dbReference>
<proteinExistence type="predicted"/>
<dbReference type="AlphaFoldDB" id="A0A1D8JHH7"/>
<dbReference type="PROSITE" id="PS51782">
    <property type="entry name" value="LYSM"/>
    <property type="match status" value="3"/>
</dbReference>
<gene>
    <name evidence="2" type="ORF">BI350_11815</name>
</gene>
<dbReference type="SUPFAM" id="SSF54106">
    <property type="entry name" value="LysM domain"/>
    <property type="match status" value="3"/>
</dbReference>
<dbReference type="Pfam" id="PF01476">
    <property type="entry name" value="LysM"/>
    <property type="match status" value="3"/>
</dbReference>
<dbReference type="InterPro" id="IPR036779">
    <property type="entry name" value="LysM_dom_sf"/>
</dbReference>
<dbReference type="Gene3D" id="2.120.10.30">
    <property type="entry name" value="TolB, C-terminal domain"/>
    <property type="match status" value="1"/>
</dbReference>
<dbReference type="SUPFAM" id="SSF82171">
    <property type="entry name" value="DPP6 N-terminal domain-like"/>
    <property type="match status" value="1"/>
</dbReference>
<dbReference type="InterPro" id="IPR018392">
    <property type="entry name" value="LysM"/>
</dbReference>
<evidence type="ECO:0000259" key="1">
    <source>
        <dbReference type="PROSITE" id="PS51782"/>
    </source>
</evidence>
<dbReference type="SMART" id="SM00257">
    <property type="entry name" value="LysM"/>
    <property type="match status" value="3"/>
</dbReference>
<protein>
    <recommendedName>
        <fullName evidence="1">LysM domain-containing protein</fullName>
    </recommendedName>
</protein>
<dbReference type="PANTHER" id="PTHR33734:SF22">
    <property type="entry name" value="MEMBRANE-BOUND LYTIC MUREIN TRANSGLYCOSYLASE D"/>
    <property type="match status" value="1"/>
</dbReference>